<proteinExistence type="predicted"/>
<evidence type="ECO:0000313" key="3">
    <source>
        <dbReference type="Proteomes" id="UP000031866"/>
    </source>
</evidence>
<dbReference type="OrthoDB" id="1700487at2"/>
<protein>
    <recommendedName>
        <fullName evidence="1">DUF3850 domain-containing protein</fullName>
    </recommendedName>
</protein>
<reference evidence="3" key="1">
    <citation type="submission" date="2014-12" db="EMBL/GenBank/DDBJ databases">
        <title>Genome sequence of Clostridium beijerinckii strain 59B.</title>
        <authorList>
            <person name="Little G.T."/>
            <person name="Minton N.P."/>
        </authorList>
    </citation>
    <scope>NUCLEOTIDE SEQUENCE [LARGE SCALE GENOMIC DNA]</scope>
    <source>
        <strain evidence="3">59B</strain>
    </source>
</reference>
<evidence type="ECO:0000259" key="1">
    <source>
        <dbReference type="Pfam" id="PF12961"/>
    </source>
</evidence>
<evidence type="ECO:0000313" key="2">
    <source>
        <dbReference type="EMBL" id="AJH00320.1"/>
    </source>
</evidence>
<dbReference type="Gene3D" id="2.30.130.30">
    <property type="entry name" value="Hypothetical protein"/>
    <property type="match status" value="1"/>
</dbReference>
<accession>A0A0B5QDL9</accession>
<dbReference type="EMBL" id="CP010086">
    <property type="protein sequence ID" value="AJH00320.1"/>
    <property type="molecule type" value="Genomic_DNA"/>
</dbReference>
<dbReference type="KEGG" id="cbei:LF65_03765"/>
<feature type="domain" description="DUF3850" evidence="1">
    <location>
        <begin position="2"/>
        <end position="77"/>
    </location>
</feature>
<dbReference type="RefSeq" id="WP_041898044.1">
    <property type="nucleotide sequence ID" value="NZ_CP010086.2"/>
</dbReference>
<organism evidence="2 3">
    <name type="scientific">Clostridium beijerinckii</name>
    <name type="common">Clostridium MP</name>
    <dbReference type="NCBI Taxonomy" id="1520"/>
    <lineage>
        <taxon>Bacteria</taxon>
        <taxon>Bacillati</taxon>
        <taxon>Bacillota</taxon>
        <taxon>Clostridia</taxon>
        <taxon>Eubacteriales</taxon>
        <taxon>Clostridiaceae</taxon>
        <taxon>Clostridium</taxon>
    </lineage>
</organism>
<dbReference type="InterPro" id="IPR039440">
    <property type="entry name" value="DUF3850"/>
</dbReference>
<dbReference type="InterPro" id="IPR015947">
    <property type="entry name" value="PUA-like_sf"/>
</dbReference>
<dbReference type="AlphaFoldDB" id="A0A0B5QDL9"/>
<name>A0A0B5QDL9_CLOBE</name>
<gene>
    <name evidence="2" type="ORF">LF65_03765</name>
</gene>
<dbReference type="SUPFAM" id="SSF88697">
    <property type="entry name" value="PUA domain-like"/>
    <property type="match status" value="1"/>
</dbReference>
<sequence length="165" mass="19134">MIHELKITPNNYKVIRDGSKTFELVKYNRDFSVRDILVFEEYEDSIGYTGRKIIKEISYVSNKGEDGLSEDFCILGLKNTLCVELKNIDSNEITLMNQLRKVEKENNEFETAVVKNHVNRAVEEFWDKVQSSLGALEKIGIKADIVIQDYPKHLEKIRSELPHKV</sequence>
<dbReference type="Pfam" id="PF12961">
    <property type="entry name" value="DUF3850"/>
    <property type="match status" value="1"/>
</dbReference>
<dbReference type="Proteomes" id="UP000031866">
    <property type="component" value="Chromosome"/>
</dbReference>